<evidence type="ECO:0000313" key="1">
    <source>
        <dbReference type="EMBL" id="KAK4014834.1"/>
    </source>
</evidence>
<protein>
    <submittedName>
        <fullName evidence="1">Uncharacterized protein</fullName>
    </submittedName>
</protein>
<name>A0ABQ9ZPI1_9CRUS</name>
<keyword evidence="2" id="KW-1185">Reference proteome</keyword>
<evidence type="ECO:0000313" key="2">
    <source>
        <dbReference type="Proteomes" id="UP001234178"/>
    </source>
</evidence>
<dbReference type="EMBL" id="JAOYFB010000004">
    <property type="protein sequence ID" value="KAK4014834.1"/>
    <property type="molecule type" value="Genomic_DNA"/>
</dbReference>
<sequence length="185" mass="21135">MLYQPYFNFLRRLATNVRGETITTPFLNVTGQSCQQLEPHRSDAQNSTVFDHPEDNHYEQDLYSNYRSSTPASNHNSGFMDEEVVSIINSARNLGNSTVFDHTVDKHYEQDLELFLEWQWNTSMSTDNISLLRSLISMTFSDMSVTVVLASTSFITLSFRAEFISDTTSSSIKPLLWLLAGVEDR</sequence>
<accession>A0ABQ9ZPI1</accession>
<reference evidence="1 2" key="1">
    <citation type="journal article" date="2023" name="Nucleic Acids Res.">
        <title>The hologenome of Daphnia magna reveals possible DNA methylation and microbiome-mediated evolution of the host genome.</title>
        <authorList>
            <person name="Chaturvedi A."/>
            <person name="Li X."/>
            <person name="Dhandapani V."/>
            <person name="Marshall H."/>
            <person name="Kissane S."/>
            <person name="Cuenca-Cambronero M."/>
            <person name="Asole G."/>
            <person name="Calvet F."/>
            <person name="Ruiz-Romero M."/>
            <person name="Marangio P."/>
            <person name="Guigo R."/>
            <person name="Rago D."/>
            <person name="Mirbahai L."/>
            <person name="Eastwood N."/>
            <person name="Colbourne J.K."/>
            <person name="Zhou J."/>
            <person name="Mallon E."/>
            <person name="Orsini L."/>
        </authorList>
    </citation>
    <scope>NUCLEOTIDE SEQUENCE [LARGE SCALE GENOMIC DNA]</scope>
    <source>
        <strain evidence="1">LRV0_1</strain>
    </source>
</reference>
<proteinExistence type="predicted"/>
<comment type="caution">
    <text evidence="1">The sequence shown here is derived from an EMBL/GenBank/DDBJ whole genome shotgun (WGS) entry which is preliminary data.</text>
</comment>
<gene>
    <name evidence="1" type="ORF">OUZ56_027344</name>
</gene>
<organism evidence="1 2">
    <name type="scientific">Daphnia magna</name>
    <dbReference type="NCBI Taxonomy" id="35525"/>
    <lineage>
        <taxon>Eukaryota</taxon>
        <taxon>Metazoa</taxon>
        <taxon>Ecdysozoa</taxon>
        <taxon>Arthropoda</taxon>
        <taxon>Crustacea</taxon>
        <taxon>Branchiopoda</taxon>
        <taxon>Diplostraca</taxon>
        <taxon>Cladocera</taxon>
        <taxon>Anomopoda</taxon>
        <taxon>Daphniidae</taxon>
        <taxon>Daphnia</taxon>
    </lineage>
</organism>
<dbReference type="Proteomes" id="UP001234178">
    <property type="component" value="Unassembled WGS sequence"/>
</dbReference>